<dbReference type="Gene3D" id="3.40.50.11270">
    <property type="match status" value="1"/>
</dbReference>
<feature type="binding site" evidence="5">
    <location>
        <position position="80"/>
    </location>
    <ligand>
        <name>isopentenyl diphosphate</name>
        <dbReference type="ChEBI" id="CHEBI:128769"/>
    </ligand>
</feature>
<dbReference type="PANTHER" id="PTHR30426:SF0">
    <property type="entry name" value="4-HYDROXY-3-METHYLBUT-2-ENYL DIPHOSPHATE REDUCTASE"/>
    <property type="match status" value="1"/>
</dbReference>
<dbReference type="HAMAP" id="MF_00191">
    <property type="entry name" value="IspH"/>
    <property type="match status" value="1"/>
</dbReference>
<keyword evidence="5" id="KW-0414">Isoprene biosynthesis</keyword>
<feature type="binding site" evidence="5">
    <location>
        <position position="231"/>
    </location>
    <ligand>
        <name>(2E)-4-hydroxy-3-methylbut-2-enyl diphosphate</name>
        <dbReference type="ChEBI" id="CHEBI:128753"/>
    </ligand>
</feature>
<evidence type="ECO:0000313" key="6">
    <source>
        <dbReference type="EMBL" id="QCD43313.1"/>
    </source>
</evidence>
<keyword evidence="2 5" id="KW-0479">Metal-binding</keyword>
<dbReference type="EC" id="1.17.7.4" evidence="5"/>
<dbReference type="CDD" id="cd13944">
    <property type="entry name" value="lytB_ispH"/>
    <property type="match status" value="1"/>
</dbReference>
<feature type="binding site" evidence="5">
    <location>
        <position position="46"/>
    </location>
    <ligand>
        <name>dimethylallyl diphosphate</name>
        <dbReference type="ChEBI" id="CHEBI:57623"/>
    </ligand>
</feature>
<feature type="binding site" evidence="5">
    <location>
        <position position="274"/>
    </location>
    <ligand>
        <name>(2E)-4-hydroxy-3-methylbut-2-enyl diphosphate</name>
        <dbReference type="ChEBI" id="CHEBI:128753"/>
    </ligand>
</feature>
<feature type="binding site" evidence="5">
    <location>
        <position position="133"/>
    </location>
    <ligand>
        <name>(2E)-4-hydroxy-3-methylbut-2-enyl diphosphate</name>
        <dbReference type="ChEBI" id="CHEBI:128753"/>
    </ligand>
</feature>
<dbReference type="GO" id="GO:0050992">
    <property type="term" value="P:dimethylallyl diphosphate biosynthetic process"/>
    <property type="evidence" value="ECO:0007669"/>
    <property type="project" value="UniProtKB-UniRule"/>
</dbReference>
<keyword evidence="1 5" id="KW-0004">4Fe-4S</keyword>
<feature type="binding site" evidence="5">
    <location>
        <position position="202"/>
    </location>
    <ligand>
        <name>[4Fe-4S] cluster</name>
        <dbReference type="ChEBI" id="CHEBI:49883"/>
    </ligand>
</feature>
<feature type="binding site" evidence="5">
    <location>
        <position position="102"/>
    </location>
    <ligand>
        <name>[4Fe-4S] cluster</name>
        <dbReference type="ChEBI" id="CHEBI:49883"/>
    </ligand>
</feature>
<evidence type="ECO:0000256" key="2">
    <source>
        <dbReference type="ARBA" id="ARBA00022723"/>
    </source>
</evidence>
<dbReference type="GO" id="GO:0051539">
    <property type="term" value="F:4 iron, 4 sulfur cluster binding"/>
    <property type="evidence" value="ECO:0007669"/>
    <property type="project" value="UniProtKB-UniRule"/>
</dbReference>
<feature type="binding site" evidence="5">
    <location>
        <position position="80"/>
    </location>
    <ligand>
        <name>(2E)-4-hydroxy-3-methylbut-2-enyl diphosphate</name>
        <dbReference type="ChEBI" id="CHEBI:128753"/>
    </ligand>
</feature>
<keyword evidence="7" id="KW-1185">Reference proteome</keyword>
<feature type="binding site" evidence="5">
    <location>
        <position position="133"/>
    </location>
    <ligand>
        <name>dimethylallyl diphosphate</name>
        <dbReference type="ChEBI" id="CHEBI:57623"/>
    </ligand>
</feature>
<evidence type="ECO:0000256" key="4">
    <source>
        <dbReference type="ARBA" id="ARBA00023014"/>
    </source>
</evidence>
<feature type="active site" description="Proton donor" evidence="5">
    <location>
        <position position="135"/>
    </location>
</feature>
<evidence type="ECO:0000256" key="1">
    <source>
        <dbReference type="ARBA" id="ARBA00022485"/>
    </source>
</evidence>
<dbReference type="InterPro" id="IPR003451">
    <property type="entry name" value="LytB/IspH"/>
</dbReference>
<feature type="binding site" evidence="5">
    <location>
        <position position="133"/>
    </location>
    <ligand>
        <name>isopentenyl diphosphate</name>
        <dbReference type="ChEBI" id="CHEBI:128769"/>
    </ligand>
</feature>
<reference evidence="7" key="1">
    <citation type="submission" date="2019-02" db="EMBL/GenBank/DDBJ databases">
        <title>Isolation and identification of novel species under the genus Muribaculum.</title>
        <authorList>
            <person name="Miyake S."/>
            <person name="Ding Y."/>
            <person name="Low A."/>
            <person name="Soh M."/>
            <person name="Seedorf H."/>
        </authorList>
    </citation>
    <scope>NUCLEOTIDE SEQUENCE [LARGE SCALE GENOMIC DNA]</scope>
    <source>
        <strain evidence="7">H5</strain>
    </source>
</reference>
<dbReference type="Pfam" id="PF02401">
    <property type="entry name" value="LYTB"/>
    <property type="match status" value="1"/>
</dbReference>
<feature type="binding site" evidence="5">
    <location>
        <position position="230"/>
    </location>
    <ligand>
        <name>(2E)-4-hydroxy-3-methylbut-2-enyl diphosphate</name>
        <dbReference type="ChEBI" id="CHEBI:128753"/>
    </ligand>
</feature>
<comment type="function">
    <text evidence="5">Catalyzes the conversion of 1-hydroxy-2-methyl-2-(E)-butenyl 4-diphosphate (HMBPP) into a mixture of isopentenyl diphosphate (IPP) and dimethylallyl diphosphate (DMAPP). Acts in the terminal step of the DOXP/MEP pathway for isoprenoid precursor biosynthesis.</text>
</comment>
<feature type="binding site" evidence="5">
    <location>
        <position position="274"/>
    </location>
    <ligand>
        <name>dimethylallyl diphosphate</name>
        <dbReference type="ChEBI" id="CHEBI:57623"/>
    </ligand>
</feature>
<comment type="cofactor">
    <cofactor evidence="5">
        <name>[4Fe-4S] cluster</name>
        <dbReference type="ChEBI" id="CHEBI:49883"/>
    </cofactor>
    <text evidence="5">Binds 1 [4Fe-4S] cluster per subunit.</text>
</comment>
<dbReference type="PANTHER" id="PTHR30426">
    <property type="entry name" value="4-HYDROXY-3-METHYLBUT-2-ENYL DIPHOSPHATE REDUCTASE"/>
    <property type="match status" value="1"/>
</dbReference>
<keyword evidence="5 6" id="KW-0560">Oxidoreductase</keyword>
<gene>
    <name evidence="5" type="primary">ispH</name>
    <name evidence="6" type="ORF">E7747_14165</name>
</gene>
<comment type="catalytic activity">
    <reaction evidence="5">
        <text>dimethylallyl diphosphate + 2 oxidized [2Fe-2S]-[ferredoxin] + H2O = (2E)-4-hydroxy-3-methylbut-2-enyl diphosphate + 2 reduced [2Fe-2S]-[ferredoxin] + 2 H(+)</text>
        <dbReference type="Rhea" id="RHEA:24825"/>
        <dbReference type="Rhea" id="RHEA-COMP:10000"/>
        <dbReference type="Rhea" id="RHEA-COMP:10001"/>
        <dbReference type="ChEBI" id="CHEBI:15377"/>
        <dbReference type="ChEBI" id="CHEBI:15378"/>
        <dbReference type="ChEBI" id="CHEBI:33737"/>
        <dbReference type="ChEBI" id="CHEBI:33738"/>
        <dbReference type="ChEBI" id="CHEBI:57623"/>
        <dbReference type="ChEBI" id="CHEBI:128753"/>
        <dbReference type="EC" id="1.17.7.4"/>
    </reaction>
</comment>
<feature type="binding site" evidence="5">
    <location>
        <position position="232"/>
    </location>
    <ligand>
        <name>isopentenyl diphosphate</name>
        <dbReference type="ChEBI" id="CHEBI:128769"/>
    </ligand>
</feature>
<dbReference type="GO" id="GO:0019288">
    <property type="term" value="P:isopentenyl diphosphate biosynthetic process, methylerythritol 4-phosphate pathway"/>
    <property type="evidence" value="ECO:0007669"/>
    <property type="project" value="UniProtKB-UniRule"/>
</dbReference>
<dbReference type="EMBL" id="CP039396">
    <property type="protein sequence ID" value="QCD43313.1"/>
    <property type="molecule type" value="Genomic_DNA"/>
</dbReference>
<dbReference type="Gene3D" id="3.40.1010.20">
    <property type="entry name" value="4-hydroxy-3-methylbut-2-enyl diphosphate reductase, catalytic domain"/>
    <property type="match status" value="2"/>
</dbReference>
<dbReference type="GO" id="GO:0016114">
    <property type="term" value="P:terpenoid biosynthetic process"/>
    <property type="evidence" value="ECO:0007669"/>
    <property type="project" value="UniProtKB-UniRule"/>
</dbReference>
<dbReference type="UniPathway" id="UPA00056">
    <property type="reaction ID" value="UER00097"/>
</dbReference>
<dbReference type="Proteomes" id="UP000297149">
    <property type="component" value="Chromosome"/>
</dbReference>
<comment type="pathway">
    <text evidence="5">Isoprenoid biosynthesis; dimethylallyl diphosphate biosynthesis; dimethylallyl diphosphate from (2E)-4-hydroxy-3-methylbutenyl diphosphate: step 1/1.</text>
</comment>
<organism evidence="6 7">
    <name type="scientific">Duncaniella dubosii</name>
    <dbReference type="NCBI Taxonomy" id="2518971"/>
    <lineage>
        <taxon>Bacteria</taxon>
        <taxon>Pseudomonadati</taxon>
        <taxon>Bacteroidota</taxon>
        <taxon>Bacteroidia</taxon>
        <taxon>Bacteroidales</taxon>
        <taxon>Muribaculaceae</taxon>
        <taxon>Duncaniella</taxon>
    </lineage>
</organism>
<keyword evidence="3 5" id="KW-0408">Iron</keyword>
<proteinExistence type="inferred from homology"/>
<evidence type="ECO:0000256" key="3">
    <source>
        <dbReference type="ARBA" id="ARBA00023004"/>
    </source>
</evidence>
<feature type="binding site" evidence="5">
    <location>
        <position position="231"/>
    </location>
    <ligand>
        <name>isopentenyl diphosphate</name>
        <dbReference type="ChEBI" id="CHEBI:128769"/>
    </ligand>
</feature>
<dbReference type="GO" id="GO:0051745">
    <property type="term" value="F:4-hydroxy-3-methylbut-2-enyl diphosphate reductase activity"/>
    <property type="evidence" value="ECO:0007669"/>
    <property type="project" value="UniProtKB-UniRule"/>
</dbReference>
<feature type="binding site" evidence="5">
    <location>
        <position position="232"/>
    </location>
    <ligand>
        <name>dimethylallyl diphosphate</name>
        <dbReference type="ChEBI" id="CHEBI:57623"/>
    </ligand>
</feature>
<feature type="binding site" evidence="5">
    <location>
        <position position="230"/>
    </location>
    <ligand>
        <name>dimethylallyl diphosphate</name>
        <dbReference type="ChEBI" id="CHEBI:57623"/>
    </ligand>
</feature>
<dbReference type="GO" id="GO:0046872">
    <property type="term" value="F:metal ion binding"/>
    <property type="evidence" value="ECO:0007669"/>
    <property type="project" value="UniProtKB-KW"/>
</dbReference>
<feature type="binding site" evidence="5">
    <location>
        <position position="232"/>
    </location>
    <ligand>
        <name>(2E)-4-hydroxy-3-methylbut-2-enyl diphosphate</name>
        <dbReference type="ChEBI" id="CHEBI:128753"/>
    </ligand>
</feature>
<feature type="binding site" evidence="5">
    <location>
        <position position="274"/>
    </location>
    <ligand>
        <name>isopentenyl diphosphate</name>
        <dbReference type="ChEBI" id="CHEBI:128769"/>
    </ligand>
</feature>
<comment type="catalytic activity">
    <reaction evidence="5">
        <text>isopentenyl diphosphate + 2 oxidized [2Fe-2S]-[ferredoxin] + H2O = (2E)-4-hydroxy-3-methylbut-2-enyl diphosphate + 2 reduced [2Fe-2S]-[ferredoxin] + 2 H(+)</text>
        <dbReference type="Rhea" id="RHEA:24488"/>
        <dbReference type="Rhea" id="RHEA-COMP:10000"/>
        <dbReference type="Rhea" id="RHEA-COMP:10001"/>
        <dbReference type="ChEBI" id="CHEBI:15377"/>
        <dbReference type="ChEBI" id="CHEBI:15378"/>
        <dbReference type="ChEBI" id="CHEBI:33737"/>
        <dbReference type="ChEBI" id="CHEBI:33738"/>
        <dbReference type="ChEBI" id="CHEBI:128753"/>
        <dbReference type="ChEBI" id="CHEBI:128769"/>
        <dbReference type="EC" id="1.17.7.4"/>
    </reaction>
</comment>
<feature type="binding site" evidence="5">
    <location>
        <position position="80"/>
    </location>
    <ligand>
        <name>dimethylallyl diphosphate</name>
        <dbReference type="ChEBI" id="CHEBI:57623"/>
    </ligand>
</feature>
<feature type="binding site" evidence="5">
    <location>
        <position position="46"/>
    </location>
    <ligand>
        <name>isopentenyl diphosphate</name>
        <dbReference type="ChEBI" id="CHEBI:128769"/>
    </ligand>
</feature>
<keyword evidence="4 5" id="KW-0411">Iron-sulfur</keyword>
<sequence length="296" mass="32909">MESKTPIIEIDARSGFCHGVVTAIRKAEEELERSDQPLYCLGDIVHNSDEVERLERKGLSTITHDDLRELSSSRVLLRAHGEPPSTYSLARERGIEIIDATCPVVLRLQQRIKDVYDNSIPRPQIVIYGKAGHAEVNGLVGQTNGEAIVVENISQLSRIDFSRDIAFYSQTTMSLQGFAEMVGEINRRIMPGVKFESFDTICRQVANRVDHLRDFARRHDVILFVAGAKSSNGKVLYNECRSVNTRSHLVSNPSDFCSEWLDGAESIGICGATSTPRWLMEDVRDTVAACLAETAG</sequence>
<feature type="binding site" evidence="5">
    <location>
        <position position="231"/>
    </location>
    <ligand>
        <name>dimethylallyl diphosphate</name>
        <dbReference type="ChEBI" id="CHEBI:57623"/>
    </ligand>
</feature>
<feature type="binding site" evidence="5">
    <location>
        <position position="46"/>
    </location>
    <ligand>
        <name>(2E)-4-hydroxy-3-methylbut-2-enyl diphosphate</name>
        <dbReference type="ChEBI" id="CHEBI:128753"/>
    </ligand>
</feature>
<dbReference type="NCBIfam" id="TIGR00216">
    <property type="entry name" value="ispH_lytB"/>
    <property type="match status" value="1"/>
</dbReference>
<feature type="binding site" evidence="5">
    <location>
        <position position="230"/>
    </location>
    <ligand>
        <name>isopentenyl diphosphate</name>
        <dbReference type="ChEBI" id="CHEBI:128769"/>
    </ligand>
</feature>
<protein>
    <recommendedName>
        <fullName evidence="5">4-hydroxy-3-methylbut-2-enyl diphosphate reductase</fullName>
        <shortName evidence="5">HMBPP reductase</shortName>
        <ecNumber evidence="5">1.17.7.4</ecNumber>
    </recommendedName>
</protein>
<feature type="binding site" evidence="5">
    <location>
        <position position="171"/>
    </location>
    <ligand>
        <name>(2E)-4-hydroxy-3-methylbut-2-enyl diphosphate</name>
        <dbReference type="ChEBI" id="CHEBI:128753"/>
    </ligand>
</feature>
<dbReference type="NCBIfam" id="NF002187">
    <property type="entry name" value="PRK01045.1-1"/>
    <property type="match status" value="1"/>
</dbReference>
<dbReference type="UniPathway" id="UPA00059">
    <property type="reaction ID" value="UER00105"/>
</dbReference>
<comment type="pathway">
    <text evidence="5">Isoprenoid biosynthesis; isopentenyl diphosphate biosynthesis via DXP pathway; isopentenyl diphosphate from 1-deoxy-D-xylulose 5-phosphate: step 6/6.</text>
</comment>
<comment type="similarity">
    <text evidence="5">Belongs to the IspH family.</text>
</comment>
<feature type="binding site" evidence="5">
    <location>
        <position position="17"/>
    </location>
    <ligand>
        <name>[4Fe-4S] cluster</name>
        <dbReference type="ChEBI" id="CHEBI:49883"/>
    </ligand>
</feature>
<evidence type="ECO:0000313" key="7">
    <source>
        <dbReference type="Proteomes" id="UP000297149"/>
    </source>
</evidence>
<dbReference type="RefSeq" id="WP_123614521.1">
    <property type="nucleotide sequence ID" value="NZ_CP039396.1"/>
</dbReference>
<name>A0A4P7W5M5_9BACT</name>
<dbReference type="KEGG" id="ddb:E7747_14165"/>
<accession>A0A4P7W5M5</accession>
<evidence type="ECO:0000256" key="5">
    <source>
        <dbReference type="HAMAP-Rule" id="MF_00191"/>
    </source>
</evidence>
<dbReference type="AlphaFoldDB" id="A0A4P7W5M5"/>